<feature type="domain" description="TonB-dependent receptor plug" evidence="15">
    <location>
        <begin position="45"/>
        <end position="154"/>
    </location>
</feature>
<dbReference type="GO" id="GO:0009279">
    <property type="term" value="C:cell outer membrane"/>
    <property type="evidence" value="ECO:0007669"/>
    <property type="project" value="UniProtKB-SubCell"/>
</dbReference>
<sequence length="790" mass="86032">MSIFSYRKSAIAAAVSASLCTHYTSTAFAQIEEVIVTAQKREENLQDIPVAVTALTSKQIQEQRIQGVTDLGSKIPSLVVREDLSGNVPLITMRGSLAANPSNPIADKSVSFYMDGVYLGNMNTLMFDVSDIERIEVIRGPAGTLFGTNSTAGAVNYITATPSGEFSARQELSYARFDSLRSKTRIDLPEWKGLSISATYLYNDRGSDVRNANRQTWEVNGASLNKERTVTSARELGWTKTEAFSGAIHYEPFDGLGMDYKFNYMEWRSPGPASQIIGFSGGPGGVAARDIIAAQTFFGGPTLSDYVQQERSSTVYNDMTSVHDNKIVSHFLSAEYQANDYLTIKNIAGWRSVDRGYRLNQLDGAGGVVLPDATGSLQPFSILSFNAASQEEQFSNETQFIVDTNALSLTAGLFYYSRETDPGTYVSSVFPFTSLANNVIPLSFTGSQRDTFYRSRQAAGYGQATYHLTDRIDVTGGVRYTQDAKTIFDGTNEPGNTFDYDEGNATWLASISYNHDESTMVYAKYTTGFVAGGLSALQASVVDPATGESILASVSSEYKKEEAESTEVGVKADFFGSILRTNFALYHVEYDNLQQSQPIQLSVVVPSGAIVPFSSFATTNAGKVRNYGIEYEINAIPVEGLMLSALGAYNDFKMIESPPGIDYGIIRPEFTANLGAEYSFAVGAGMSLSFRADAEYMSSIASAYQRLSTSPALPENVRANDILFQDPRWLLHARATLSDIPLGGATGRLSIWGRNLTDEQRISASGDLGTTYTAVFENPVSYGVDFTVEF</sequence>
<proteinExistence type="inferred from homology"/>
<keyword evidence="17" id="KW-1185">Reference proteome</keyword>
<dbReference type="Gene3D" id="2.170.130.10">
    <property type="entry name" value="TonB-dependent receptor, plug domain"/>
    <property type="match status" value="1"/>
</dbReference>
<protein>
    <submittedName>
        <fullName evidence="16">TonB-dependent receptor plug domain-containing protein</fullName>
    </submittedName>
</protein>
<keyword evidence="5 11" id="KW-0812">Transmembrane</keyword>
<keyword evidence="4" id="KW-0410">Iron transport</keyword>
<dbReference type="PANTHER" id="PTHR32552:SF81">
    <property type="entry name" value="TONB-DEPENDENT OUTER MEMBRANE RECEPTOR"/>
    <property type="match status" value="1"/>
</dbReference>
<dbReference type="PANTHER" id="PTHR32552">
    <property type="entry name" value="FERRICHROME IRON RECEPTOR-RELATED"/>
    <property type="match status" value="1"/>
</dbReference>
<evidence type="ECO:0000256" key="1">
    <source>
        <dbReference type="ARBA" id="ARBA00004571"/>
    </source>
</evidence>
<evidence type="ECO:0000256" key="13">
    <source>
        <dbReference type="SAM" id="SignalP"/>
    </source>
</evidence>
<comment type="subcellular location">
    <subcellularLocation>
        <location evidence="1 11">Cell outer membrane</location>
        <topology evidence="1 11">Multi-pass membrane protein</topology>
    </subcellularLocation>
</comment>
<evidence type="ECO:0000256" key="5">
    <source>
        <dbReference type="ARBA" id="ARBA00022692"/>
    </source>
</evidence>
<dbReference type="PROSITE" id="PS52016">
    <property type="entry name" value="TONB_DEPENDENT_REC_3"/>
    <property type="match status" value="1"/>
</dbReference>
<evidence type="ECO:0000259" key="15">
    <source>
        <dbReference type="Pfam" id="PF07715"/>
    </source>
</evidence>
<dbReference type="InterPro" id="IPR039426">
    <property type="entry name" value="TonB-dep_rcpt-like"/>
</dbReference>
<dbReference type="SUPFAM" id="SSF56935">
    <property type="entry name" value="Porins"/>
    <property type="match status" value="1"/>
</dbReference>
<dbReference type="EMBL" id="VRZA01000009">
    <property type="protein sequence ID" value="TXS89820.1"/>
    <property type="molecule type" value="Genomic_DNA"/>
</dbReference>
<feature type="chain" id="PRO_5022985558" evidence="13">
    <location>
        <begin position="30"/>
        <end position="790"/>
    </location>
</feature>
<dbReference type="RefSeq" id="WP_148070071.1">
    <property type="nucleotide sequence ID" value="NZ_VRZA01000009.1"/>
</dbReference>
<dbReference type="InterPro" id="IPR036942">
    <property type="entry name" value="Beta-barrel_TonB_sf"/>
</dbReference>
<accession>A0A5C8ZQ92</accession>
<dbReference type="GO" id="GO:0006826">
    <property type="term" value="P:iron ion transport"/>
    <property type="evidence" value="ECO:0007669"/>
    <property type="project" value="UniProtKB-KW"/>
</dbReference>
<keyword evidence="7" id="KW-0406">Ion transport</keyword>
<gene>
    <name evidence="16" type="ORF">FV139_18985</name>
</gene>
<evidence type="ECO:0000256" key="8">
    <source>
        <dbReference type="ARBA" id="ARBA00023077"/>
    </source>
</evidence>
<evidence type="ECO:0000313" key="17">
    <source>
        <dbReference type="Proteomes" id="UP000321039"/>
    </source>
</evidence>
<comment type="caution">
    <text evidence="16">The sequence shown here is derived from an EMBL/GenBank/DDBJ whole genome shotgun (WGS) entry which is preliminary data.</text>
</comment>
<keyword evidence="10 11" id="KW-0998">Cell outer membrane</keyword>
<evidence type="ECO:0000256" key="9">
    <source>
        <dbReference type="ARBA" id="ARBA00023136"/>
    </source>
</evidence>
<evidence type="ECO:0000256" key="3">
    <source>
        <dbReference type="ARBA" id="ARBA00022452"/>
    </source>
</evidence>
<dbReference type="Gene3D" id="2.40.170.20">
    <property type="entry name" value="TonB-dependent receptor, beta-barrel domain"/>
    <property type="match status" value="1"/>
</dbReference>
<evidence type="ECO:0000256" key="11">
    <source>
        <dbReference type="PROSITE-ProRule" id="PRU01360"/>
    </source>
</evidence>
<evidence type="ECO:0000256" key="12">
    <source>
        <dbReference type="RuleBase" id="RU003357"/>
    </source>
</evidence>
<evidence type="ECO:0000256" key="10">
    <source>
        <dbReference type="ARBA" id="ARBA00023237"/>
    </source>
</evidence>
<evidence type="ECO:0000256" key="6">
    <source>
        <dbReference type="ARBA" id="ARBA00023004"/>
    </source>
</evidence>
<keyword evidence="3 11" id="KW-1134">Transmembrane beta strand</keyword>
<dbReference type="InterPro" id="IPR012910">
    <property type="entry name" value="Plug_dom"/>
</dbReference>
<evidence type="ECO:0000256" key="7">
    <source>
        <dbReference type="ARBA" id="ARBA00023065"/>
    </source>
</evidence>
<reference evidence="16 17" key="1">
    <citation type="submission" date="2019-08" db="EMBL/GenBank/DDBJ databases">
        <title>Parahaliea maris sp. nov., isolated from the surface seawater.</title>
        <authorList>
            <person name="Liu Y."/>
        </authorList>
    </citation>
    <scope>NUCLEOTIDE SEQUENCE [LARGE SCALE GENOMIC DNA]</scope>
    <source>
        <strain evidence="16 17">HSLHS9</strain>
    </source>
</reference>
<feature type="signal peptide" evidence="13">
    <location>
        <begin position="1"/>
        <end position="29"/>
    </location>
</feature>
<keyword evidence="6" id="KW-0408">Iron</keyword>
<dbReference type="AlphaFoldDB" id="A0A5C8ZQ92"/>
<keyword evidence="2 11" id="KW-0813">Transport</keyword>
<keyword evidence="8 12" id="KW-0798">TonB box</keyword>
<dbReference type="Pfam" id="PF00593">
    <property type="entry name" value="TonB_dep_Rec_b-barrel"/>
    <property type="match status" value="1"/>
</dbReference>
<organism evidence="16 17">
    <name type="scientific">Parahaliea maris</name>
    <dbReference type="NCBI Taxonomy" id="2716870"/>
    <lineage>
        <taxon>Bacteria</taxon>
        <taxon>Pseudomonadati</taxon>
        <taxon>Pseudomonadota</taxon>
        <taxon>Gammaproteobacteria</taxon>
        <taxon>Cellvibrionales</taxon>
        <taxon>Halieaceae</taxon>
        <taxon>Parahaliea</taxon>
    </lineage>
</organism>
<keyword evidence="9 11" id="KW-0472">Membrane</keyword>
<dbReference type="InterPro" id="IPR037066">
    <property type="entry name" value="Plug_dom_sf"/>
</dbReference>
<evidence type="ECO:0000259" key="14">
    <source>
        <dbReference type="Pfam" id="PF00593"/>
    </source>
</evidence>
<evidence type="ECO:0000313" key="16">
    <source>
        <dbReference type="EMBL" id="TXS89820.1"/>
    </source>
</evidence>
<evidence type="ECO:0000256" key="2">
    <source>
        <dbReference type="ARBA" id="ARBA00022448"/>
    </source>
</evidence>
<name>A0A5C8ZQ92_9GAMM</name>
<dbReference type="Pfam" id="PF07715">
    <property type="entry name" value="Plug"/>
    <property type="match status" value="1"/>
</dbReference>
<feature type="domain" description="TonB-dependent receptor-like beta-barrel" evidence="14">
    <location>
        <begin position="308"/>
        <end position="756"/>
    </location>
</feature>
<dbReference type="Proteomes" id="UP000321039">
    <property type="component" value="Unassembled WGS sequence"/>
</dbReference>
<keyword evidence="16" id="KW-0675">Receptor</keyword>
<dbReference type="InterPro" id="IPR000531">
    <property type="entry name" value="Beta-barrel_TonB"/>
</dbReference>
<keyword evidence="13" id="KW-0732">Signal</keyword>
<comment type="similarity">
    <text evidence="11 12">Belongs to the TonB-dependent receptor family.</text>
</comment>
<evidence type="ECO:0000256" key="4">
    <source>
        <dbReference type="ARBA" id="ARBA00022496"/>
    </source>
</evidence>